<accession>A0A818UHJ9</accession>
<evidence type="ECO:0000313" key="4">
    <source>
        <dbReference type="EMBL" id="CAF4629886.1"/>
    </source>
</evidence>
<organism evidence="2 6">
    <name type="scientific">Rotaria socialis</name>
    <dbReference type="NCBI Taxonomy" id="392032"/>
    <lineage>
        <taxon>Eukaryota</taxon>
        <taxon>Metazoa</taxon>
        <taxon>Spiralia</taxon>
        <taxon>Gnathifera</taxon>
        <taxon>Rotifera</taxon>
        <taxon>Eurotatoria</taxon>
        <taxon>Bdelloidea</taxon>
        <taxon>Philodinida</taxon>
        <taxon>Philodinidae</taxon>
        <taxon>Rotaria</taxon>
    </lineage>
</organism>
<dbReference type="Proteomes" id="UP000663838">
    <property type="component" value="Unassembled WGS sequence"/>
</dbReference>
<dbReference type="Proteomes" id="UP000663872">
    <property type="component" value="Unassembled WGS sequence"/>
</dbReference>
<dbReference type="AlphaFoldDB" id="A0A818UHJ9"/>
<dbReference type="EMBL" id="CAJNYV010004819">
    <property type="protein sequence ID" value="CAF3698145.1"/>
    <property type="molecule type" value="Genomic_DNA"/>
</dbReference>
<dbReference type="EMBL" id="CAJOBS010000711">
    <property type="protein sequence ID" value="CAF4629886.1"/>
    <property type="molecule type" value="Genomic_DNA"/>
</dbReference>
<dbReference type="Proteomes" id="UP000663862">
    <property type="component" value="Unassembled WGS sequence"/>
</dbReference>
<evidence type="ECO:0000313" key="6">
    <source>
        <dbReference type="Proteomes" id="UP000663865"/>
    </source>
</evidence>
<dbReference type="Proteomes" id="UP000663865">
    <property type="component" value="Unassembled WGS sequence"/>
</dbReference>
<dbReference type="EMBL" id="CAJOBQ010000623">
    <property type="protein sequence ID" value="CAF4392489.1"/>
    <property type="molecule type" value="Genomic_DNA"/>
</dbReference>
<gene>
    <name evidence="1" type="ORF">GRG538_LOCUS16337</name>
    <name evidence="2" type="ORF">KIK155_LOCUS26461</name>
    <name evidence="5" type="ORF">QYT958_LOCUS26625</name>
    <name evidence="4" type="ORF">TOA249_LOCUS12530</name>
    <name evidence="3" type="ORF">TSG867_LOCUS12380</name>
</gene>
<sequence length="148" mass="16903">MADNNDLFPTEADLLATNYINQRHPPIIALAQTMIGQTESSTLIERAILFHRVIGYGVHRDDQSKWTGFDDSFVQFVATSDLNREFEQRLTLNGYGSFADIDAFYAAADQHGVHDRLSSLVLKLLFIYCLYQEIEPLKIYEKQINVSL</sequence>
<comment type="caution">
    <text evidence="2">The sequence shown here is derived from an EMBL/GenBank/DDBJ whole genome shotgun (WGS) entry which is preliminary data.</text>
</comment>
<protein>
    <submittedName>
        <fullName evidence="2">Uncharacterized protein</fullName>
    </submittedName>
</protein>
<evidence type="ECO:0000313" key="1">
    <source>
        <dbReference type="EMBL" id="CAF3481025.1"/>
    </source>
</evidence>
<dbReference type="EMBL" id="CAJOBR010006422">
    <property type="protein sequence ID" value="CAF4843570.1"/>
    <property type="molecule type" value="Genomic_DNA"/>
</dbReference>
<evidence type="ECO:0000313" key="5">
    <source>
        <dbReference type="EMBL" id="CAF4843570.1"/>
    </source>
</evidence>
<reference evidence="2" key="1">
    <citation type="submission" date="2021-02" db="EMBL/GenBank/DDBJ databases">
        <authorList>
            <person name="Nowell W R."/>
        </authorList>
    </citation>
    <scope>NUCLEOTIDE SEQUENCE</scope>
</reference>
<evidence type="ECO:0000313" key="3">
    <source>
        <dbReference type="EMBL" id="CAF4392489.1"/>
    </source>
</evidence>
<name>A0A818UHJ9_9BILA</name>
<evidence type="ECO:0000313" key="2">
    <source>
        <dbReference type="EMBL" id="CAF3698145.1"/>
    </source>
</evidence>
<dbReference type="EMBL" id="CAJNYT010002621">
    <property type="protein sequence ID" value="CAF3481025.1"/>
    <property type="molecule type" value="Genomic_DNA"/>
</dbReference>
<dbReference type="Proteomes" id="UP000663848">
    <property type="component" value="Unassembled WGS sequence"/>
</dbReference>
<proteinExistence type="predicted"/>